<evidence type="ECO:0000256" key="1">
    <source>
        <dbReference type="SAM" id="MobiDB-lite"/>
    </source>
</evidence>
<evidence type="ECO:0000313" key="2">
    <source>
        <dbReference type="EMBL" id="GFU11352.1"/>
    </source>
</evidence>
<feature type="region of interest" description="Disordered" evidence="1">
    <location>
        <begin position="32"/>
        <end position="81"/>
    </location>
</feature>
<evidence type="ECO:0000313" key="3">
    <source>
        <dbReference type="Proteomes" id="UP000887013"/>
    </source>
</evidence>
<proteinExistence type="predicted"/>
<keyword evidence="3" id="KW-1185">Reference proteome</keyword>
<protein>
    <submittedName>
        <fullName evidence="2">Uncharacterized protein</fullName>
    </submittedName>
</protein>
<dbReference type="AlphaFoldDB" id="A0A8X6QFE5"/>
<dbReference type="EMBL" id="BMAW01125201">
    <property type="protein sequence ID" value="GFU11352.1"/>
    <property type="molecule type" value="Genomic_DNA"/>
</dbReference>
<dbReference type="Proteomes" id="UP000887013">
    <property type="component" value="Unassembled WGS sequence"/>
</dbReference>
<reference evidence="2" key="1">
    <citation type="submission" date="2020-08" db="EMBL/GenBank/DDBJ databases">
        <title>Multicomponent nature underlies the extraordinary mechanical properties of spider dragline silk.</title>
        <authorList>
            <person name="Kono N."/>
            <person name="Nakamura H."/>
            <person name="Mori M."/>
            <person name="Yoshida Y."/>
            <person name="Ohtoshi R."/>
            <person name="Malay A.D."/>
            <person name="Moran D.A.P."/>
            <person name="Tomita M."/>
            <person name="Numata K."/>
            <person name="Arakawa K."/>
        </authorList>
    </citation>
    <scope>NUCLEOTIDE SEQUENCE</scope>
</reference>
<sequence length="81" mass="9016">MSNPGARLFTPKTPLPRCCALWCLRSATPADRLPPATRLSKPPSSHHISRAWDVMPSRKHSGAHDGIKVVNRSPRRQPRPC</sequence>
<comment type="caution">
    <text evidence="2">The sequence shown here is derived from an EMBL/GenBank/DDBJ whole genome shotgun (WGS) entry which is preliminary data.</text>
</comment>
<accession>A0A8X6QFE5</accession>
<name>A0A8X6QFE5_NEPPI</name>
<gene>
    <name evidence="2" type="ORF">NPIL_329211</name>
</gene>
<organism evidence="2 3">
    <name type="scientific">Nephila pilipes</name>
    <name type="common">Giant wood spider</name>
    <name type="synonym">Nephila maculata</name>
    <dbReference type="NCBI Taxonomy" id="299642"/>
    <lineage>
        <taxon>Eukaryota</taxon>
        <taxon>Metazoa</taxon>
        <taxon>Ecdysozoa</taxon>
        <taxon>Arthropoda</taxon>
        <taxon>Chelicerata</taxon>
        <taxon>Arachnida</taxon>
        <taxon>Araneae</taxon>
        <taxon>Araneomorphae</taxon>
        <taxon>Entelegynae</taxon>
        <taxon>Araneoidea</taxon>
        <taxon>Nephilidae</taxon>
        <taxon>Nephila</taxon>
    </lineage>
</organism>